<evidence type="ECO:0000256" key="6">
    <source>
        <dbReference type="SAM" id="Phobius"/>
    </source>
</evidence>
<keyword evidence="4 6" id="KW-1133">Transmembrane helix</keyword>
<dbReference type="FunFam" id="1.20.1250.20:FF:000018">
    <property type="entry name" value="MFS transporter permease"/>
    <property type="match status" value="1"/>
</dbReference>
<organism evidence="8 9">
    <name type="scientific">Acetonema longum DSM 6540</name>
    <dbReference type="NCBI Taxonomy" id="1009370"/>
    <lineage>
        <taxon>Bacteria</taxon>
        <taxon>Bacillati</taxon>
        <taxon>Bacillota</taxon>
        <taxon>Negativicutes</taxon>
        <taxon>Acetonemataceae</taxon>
        <taxon>Acetonema</taxon>
    </lineage>
</organism>
<dbReference type="CDD" id="cd17319">
    <property type="entry name" value="MFS_ExuT_GudP_like"/>
    <property type="match status" value="1"/>
</dbReference>
<protein>
    <submittedName>
        <fullName evidence="8">Major facilitator superfamily protein</fullName>
    </submittedName>
</protein>
<feature type="transmembrane region" description="Helical" evidence="6">
    <location>
        <begin position="409"/>
        <end position="427"/>
    </location>
</feature>
<reference evidence="8 9" key="1">
    <citation type="journal article" date="2011" name="EMBO J.">
        <title>Structural diversity of bacterial flagellar motors.</title>
        <authorList>
            <person name="Chen S."/>
            <person name="Beeby M."/>
            <person name="Murphy G.E."/>
            <person name="Leadbetter J.R."/>
            <person name="Hendrixson D.R."/>
            <person name="Briegel A."/>
            <person name="Li Z."/>
            <person name="Shi J."/>
            <person name="Tocheva E.I."/>
            <person name="Muller A."/>
            <person name="Dobro M.J."/>
            <person name="Jensen G.J."/>
        </authorList>
    </citation>
    <scope>NUCLEOTIDE SEQUENCE [LARGE SCALE GENOMIC DNA]</scope>
    <source>
        <strain evidence="8 9">DSM 6540</strain>
    </source>
</reference>
<feature type="transmembrane region" description="Helical" evidence="6">
    <location>
        <begin position="115"/>
        <end position="136"/>
    </location>
</feature>
<keyword evidence="2" id="KW-0813">Transport</keyword>
<dbReference type="SUPFAM" id="SSF103473">
    <property type="entry name" value="MFS general substrate transporter"/>
    <property type="match status" value="1"/>
</dbReference>
<feature type="transmembrane region" description="Helical" evidence="6">
    <location>
        <begin position="90"/>
        <end position="109"/>
    </location>
</feature>
<evidence type="ECO:0000256" key="1">
    <source>
        <dbReference type="ARBA" id="ARBA00004651"/>
    </source>
</evidence>
<accession>F7NMX0</accession>
<gene>
    <name evidence="8" type="ORF">ALO_17266</name>
</gene>
<evidence type="ECO:0000256" key="5">
    <source>
        <dbReference type="ARBA" id="ARBA00023136"/>
    </source>
</evidence>
<comment type="caution">
    <text evidence="8">The sequence shown here is derived from an EMBL/GenBank/DDBJ whole genome shotgun (WGS) entry which is preliminary data.</text>
</comment>
<feature type="transmembrane region" description="Helical" evidence="6">
    <location>
        <begin position="368"/>
        <end position="389"/>
    </location>
</feature>
<dbReference type="eggNOG" id="COG2271">
    <property type="taxonomic scope" value="Bacteria"/>
</dbReference>
<feature type="transmembrane region" description="Helical" evidence="6">
    <location>
        <begin position="287"/>
        <end position="305"/>
    </location>
</feature>
<keyword evidence="5 6" id="KW-0472">Membrane</keyword>
<dbReference type="AlphaFoldDB" id="F7NMX0"/>
<dbReference type="OrthoDB" id="9773404at2"/>
<evidence type="ECO:0000313" key="8">
    <source>
        <dbReference type="EMBL" id="EGO62614.1"/>
    </source>
</evidence>
<dbReference type="GO" id="GO:0005886">
    <property type="term" value="C:plasma membrane"/>
    <property type="evidence" value="ECO:0007669"/>
    <property type="project" value="UniProtKB-SubCell"/>
</dbReference>
<evidence type="ECO:0000259" key="7">
    <source>
        <dbReference type="PROSITE" id="PS50850"/>
    </source>
</evidence>
<dbReference type="PROSITE" id="PS50850">
    <property type="entry name" value="MFS"/>
    <property type="match status" value="1"/>
</dbReference>
<name>F7NMX0_9FIRM</name>
<dbReference type="Proteomes" id="UP000003240">
    <property type="component" value="Unassembled WGS sequence"/>
</dbReference>
<dbReference type="STRING" id="1009370.ALO_17266"/>
<dbReference type="InterPro" id="IPR036259">
    <property type="entry name" value="MFS_trans_sf"/>
</dbReference>
<proteinExistence type="predicted"/>
<evidence type="ECO:0000256" key="3">
    <source>
        <dbReference type="ARBA" id="ARBA00022692"/>
    </source>
</evidence>
<dbReference type="InterPro" id="IPR011701">
    <property type="entry name" value="MFS"/>
</dbReference>
<feature type="transmembrane region" description="Helical" evidence="6">
    <location>
        <begin position="58"/>
        <end position="78"/>
    </location>
</feature>
<evidence type="ECO:0000313" key="9">
    <source>
        <dbReference type="Proteomes" id="UP000003240"/>
    </source>
</evidence>
<feature type="transmembrane region" description="Helical" evidence="6">
    <location>
        <begin position="182"/>
        <end position="205"/>
    </location>
</feature>
<dbReference type="RefSeq" id="WP_004098101.1">
    <property type="nucleotide sequence ID" value="NZ_AFGF01000193.1"/>
</dbReference>
<feature type="transmembrane region" description="Helical" evidence="6">
    <location>
        <begin position="342"/>
        <end position="361"/>
    </location>
</feature>
<keyword evidence="9" id="KW-1185">Reference proteome</keyword>
<dbReference type="PANTHER" id="PTHR43791">
    <property type="entry name" value="PERMEASE-RELATED"/>
    <property type="match status" value="1"/>
</dbReference>
<feature type="domain" description="Major facilitator superfamily (MFS) profile" evidence="7">
    <location>
        <begin position="19"/>
        <end position="431"/>
    </location>
</feature>
<sequence>MENKPGTDVPIDGEKLSRKILVHLIPYLMFLYILAYIGRINFGYAALKMNADLGITDAQFGLIAGIFFIAYFIFEVPSNIILDKVGARKWIGRILFSWGLVAMATGLAQNVTHLYLARFILGAAEAGFFPGVILYLTFWLPQKERAKAVSMFMLGIPVSYFLGGPLSGAILDNIHWLGIDSWRWVFFLEGFPSVIFGFVVFFTLADGPKEVKWLSAAEKKWLINTLEEENKGKVTGKRHLSKETLLNKDIWLLAFVYFTIEIAEYAITFWSPILIERLSSFTSTTSIGWVNGSIYILGAATMILWGRRSDKKLERRWHTVAPMICCSASLLLLTFFSHSMFSVLWMAVIIASVYAVFGPFWSLPSMVLAGPSAAVGIAIINSCGNLAGFVSPNVIGLASEATGSVEKGFMIIAIFMTIATLFIITKLDPKKYSIKEKGKAAIAPPSF</sequence>
<evidence type="ECO:0000256" key="2">
    <source>
        <dbReference type="ARBA" id="ARBA00022448"/>
    </source>
</evidence>
<dbReference type="PANTHER" id="PTHR43791:SF100">
    <property type="entry name" value="SUGAR TRANSPORTER"/>
    <property type="match status" value="1"/>
</dbReference>
<feature type="transmembrane region" description="Helical" evidence="6">
    <location>
        <begin position="20"/>
        <end position="38"/>
    </location>
</feature>
<feature type="transmembrane region" description="Helical" evidence="6">
    <location>
        <begin position="250"/>
        <end position="275"/>
    </location>
</feature>
<evidence type="ECO:0000256" key="4">
    <source>
        <dbReference type="ARBA" id="ARBA00022989"/>
    </source>
</evidence>
<comment type="subcellular location">
    <subcellularLocation>
        <location evidence="1">Cell membrane</location>
        <topology evidence="1">Multi-pass membrane protein</topology>
    </subcellularLocation>
</comment>
<dbReference type="InterPro" id="IPR020846">
    <property type="entry name" value="MFS_dom"/>
</dbReference>
<feature type="transmembrane region" description="Helical" evidence="6">
    <location>
        <begin position="317"/>
        <end position="336"/>
    </location>
</feature>
<dbReference type="Pfam" id="PF07690">
    <property type="entry name" value="MFS_1"/>
    <property type="match status" value="1"/>
</dbReference>
<dbReference type="EMBL" id="AFGF01000193">
    <property type="protein sequence ID" value="EGO62614.1"/>
    <property type="molecule type" value="Genomic_DNA"/>
</dbReference>
<keyword evidence="3 6" id="KW-0812">Transmembrane</keyword>
<dbReference type="GO" id="GO:0022857">
    <property type="term" value="F:transmembrane transporter activity"/>
    <property type="evidence" value="ECO:0007669"/>
    <property type="project" value="InterPro"/>
</dbReference>
<dbReference type="Gene3D" id="1.20.1250.20">
    <property type="entry name" value="MFS general substrate transporter like domains"/>
    <property type="match status" value="2"/>
</dbReference>
<feature type="transmembrane region" description="Helical" evidence="6">
    <location>
        <begin position="148"/>
        <end position="170"/>
    </location>
</feature>